<name>A0ACA9UQJ0_BIOOC</name>
<protein>
    <submittedName>
        <fullName evidence="1">Uncharacterized protein</fullName>
    </submittedName>
</protein>
<sequence>MEDMKPHYEIRENVTPNSNSLSLTTPYMIDPQVERQLIRKLDRHIIPTVMFAYLLCFLDRTNIGNARLFGLEADLHMSGDMYQVAVAVLFIPYILVEIPSNLVIKRFRPSRWLAFITVSWGIVSTLTGIVQNYAGLIACRLLLGLLEGGLLPGLTVYLTVFYTKKEMALRFSYLFVATALAGACGGLLAYGIGFMDGVNGLSGWRWVFIIEGTVLTTPYQAHPNVYLVVNDILPLGIPTVLFGFVIYFVLADNPETASYVTEEERQLLLRRLQNQTGFHEEFDKKDAWMAVKDWKTWVFSGAEFCTTTMLYSYSVFLPSIIQGLNPRWTRPEIQALTIPCYAVGAVSYYTVAWLSDRHQLRGPYLVVCNAICMLGYGLSLLPESAGVPVHYFATFLVAIGLFVGVGLPLSWLPTNNPRYGKRTTATAIQISICNCSGVMAPFLYPLKDSPRYVKGYAVSIGLLAVGMTTFGSLSYYLHTVNQRRRAGKEDYKIEGMSDAEIDALGDKSPRFMYTI</sequence>
<evidence type="ECO:0000313" key="2">
    <source>
        <dbReference type="Proteomes" id="UP000836387"/>
    </source>
</evidence>
<evidence type="ECO:0000313" key="1">
    <source>
        <dbReference type="EMBL" id="CAG9955721.1"/>
    </source>
</evidence>
<comment type="caution">
    <text evidence="1">The sequence shown here is derived from an EMBL/GenBank/DDBJ whole genome shotgun (WGS) entry which is preliminary data.</text>
</comment>
<gene>
    <name evidence="1" type="ORF">CRV2_00019363</name>
</gene>
<proteinExistence type="predicted"/>
<organism evidence="1 2">
    <name type="scientific">Clonostachys rosea f. rosea IK726</name>
    <dbReference type="NCBI Taxonomy" id="1349383"/>
    <lineage>
        <taxon>Eukaryota</taxon>
        <taxon>Fungi</taxon>
        <taxon>Dikarya</taxon>
        <taxon>Ascomycota</taxon>
        <taxon>Pezizomycotina</taxon>
        <taxon>Sordariomycetes</taxon>
        <taxon>Hypocreomycetidae</taxon>
        <taxon>Hypocreales</taxon>
        <taxon>Bionectriaceae</taxon>
        <taxon>Clonostachys</taxon>
    </lineage>
</organism>
<accession>A0ACA9UQJ0</accession>
<keyword evidence="2" id="KW-1185">Reference proteome</keyword>
<reference evidence="1" key="2">
    <citation type="submission" date="2021-10" db="EMBL/GenBank/DDBJ databases">
        <authorList>
            <person name="Piombo E."/>
        </authorList>
    </citation>
    <scope>NUCLEOTIDE SEQUENCE</scope>
</reference>
<reference evidence="1" key="1">
    <citation type="submission" date="2020-04" db="EMBL/GenBank/DDBJ databases">
        <authorList>
            <person name="Broberg M."/>
        </authorList>
    </citation>
    <scope>NUCLEOTIDE SEQUENCE</scope>
</reference>
<dbReference type="Proteomes" id="UP000836387">
    <property type="component" value="Unassembled WGS sequence"/>
</dbReference>
<dbReference type="EMBL" id="CADEHS020000618">
    <property type="protein sequence ID" value="CAG9955721.1"/>
    <property type="molecule type" value="Genomic_DNA"/>
</dbReference>